<evidence type="ECO:0000259" key="7">
    <source>
        <dbReference type="PROSITE" id="PS00624"/>
    </source>
</evidence>
<dbReference type="Gene3D" id="3.50.50.60">
    <property type="entry name" value="FAD/NAD(P)-binding domain"/>
    <property type="match status" value="1"/>
</dbReference>
<accession>A0A4Y9LBU1</accession>
<evidence type="ECO:0000256" key="2">
    <source>
        <dbReference type="ARBA" id="ARBA00010790"/>
    </source>
</evidence>
<gene>
    <name evidence="8" type="ORF">E4K66_08155</name>
</gene>
<dbReference type="PANTHER" id="PTHR11552:SF147">
    <property type="entry name" value="CHOLINE DEHYDROGENASE, MITOCHONDRIAL"/>
    <property type="match status" value="1"/>
</dbReference>
<comment type="cofactor">
    <cofactor evidence="1">
        <name>FAD</name>
        <dbReference type="ChEBI" id="CHEBI:57692"/>
    </cofactor>
</comment>
<organism evidence="8 9">
    <name type="scientific">Bradyrhizobium frederickii</name>
    <dbReference type="NCBI Taxonomy" id="2560054"/>
    <lineage>
        <taxon>Bacteria</taxon>
        <taxon>Pseudomonadati</taxon>
        <taxon>Pseudomonadota</taxon>
        <taxon>Alphaproteobacteria</taxon>
        <taxon>Hyphomicrobiales</taxon>
        <taxon>Nitrobacteraceae</taxon>
        <taxon>Bradyrhizobium</taxon>
    </lineage>
</organism>
<dbReference type="GO" id="GO:0050660">
    <property type="term" value="F:flavin adenine dinucleotide binding"/>
    <property type="evidence" value="ECO:0007669"/>
    <property type="project" value="InterPro"/>
</dbReference>
<comment type="similarity">
    <text evidence="2 5">Belongs to the GMC oxidoreductase family.</text>
</comment>
<dbReference type="GO" id="GO:0016614">
    <property type="term" value="F:oxidoreductase activity, acting on CH-OH group of donors"/>
    <property type="evidence" value="ECO:0007669"/>
    <property type="project" value="InterPro"/>
</dbReference>
<name>A0A4Y9LBU1_9BRAD</name>
<dbReference type="SUPFAM" id="SSF51905">
    <property type="entry name" value="FAD/NAD(P)-binding domain"/>
    <property type="match status" value="1"/>
</dbReference>
<dbReference type="SUPFAM" id="SSF54373">
    <property type="entry name" value="FAD-linked reductases, C-terminal domain"/>
    <property type="match status" value="1"/>
</dbReference>
<evidence type="ECO:0000313" key="9">
    <source>
        <dbReference type="Proteomes" id="UP000298225"/>
    </source>
</evidence>
<evidence type="ECO:0000313" key="8">
    <source>
        <dbReference type="EMBL" id="TFV40805.1"/>
    </source>
</evidence>
<keyword evidence="9" id="KW-1185">Reference proteome</keyword>
<dbReference type="Proteomes" id="UP000298225">
    <property type="component" value="Unassembled WGS sequence"/>
</dbReference>
<dbReference type="Pfam" id="PF00732">
    <property type="entry name" value="GMC_oxred_N"/>
    <property type="match status" value="1"/>
</dbReference>
<protein>
    <submittedName>
        <fullName evidence="8">Choline dehydrogenase</fullName>
    </submittedName>
</protein>
<dbReference type="InterPro" id="IPR000172">
    <property type="entry name" value="GMC_OxRdtase_N"/>
</dbReference>
<sequence length="548" mass="60562">MDRFDYVIIGAGSAGCVLTSRLSEDPNVSVCVLEAGPSDWHPYIHLPAGFIKTFHMKSINWAYQQEPGPWTGGRSIYAPRGKTLGGSSSINGHIYNRGQRMDFDTWAQMGNRGWGYADVLPYFRRLEKRVGEGEDTYRGREGSLTVTTMDWRDPLCEAFMEGAVSLGIPRNPDYNGKTQEGVSYCQRTIERGLRVSGSTAFLKPAMKRPNVHVRTHAHATEIIFEGKRAVGVRYSKGGRGGTPVEVRANKEVILSGGTYNSPQLLQLSGIGSPDLLQQHGIAVRHALPVGEGLQDHYAPRTVARVKDIKTINELRRGFSLWIEALKWATARRGLLSLSPTMVYCFWHSGESAESSDLQLTFTPASYKEGVQGQLEDEPGMTVASWQQRPESRGYVRIRSNDPFAPPIIQTNYLDAELDRRVIVGGMKLARRLLKSAPLSPYYAYEDFPGPNVNTDEEFLHAATERGTTTFHPGCTCRMGPADSTWAVVDDQLRVHGLEGLRVIDASVMPRMISANLNASTMMIADRASDLIRGKAPMEAARIPDTAVA</sequence>
<dbReference type="Pfam" id="PF05199">
    <property type="entry name" value="GMC_oxred_C"/>
    <property type="match status" value="1"/>
</dbReference>
<dbReference type="AlphaFoldDB" id="A0A4Y9LBU1"/>
<evidence type="ECO:0000256" key="1">
    <source>
        <dbReference type="ARBA" id="ARBA00001974"/>
    </source>
</evidence>
<feature type="domain" description="Glucose-methanol-choline oxidoreductase N-terminal" evidence="6">
    <location>
        <begin position="81"/>
        <end position="104"/>
    </location>
</feature>
<comment type="caution">
    <text evidence="8">The sequence shown here is derived from an EMBL/GenBank/DDBJ whole genome shotgun (WGS) entry which is preliminary data.</text>
</comment>
<dbReference type="InterPro" id="IPR036188">
    <property type="entry name" value="FAD/NAD-bd_sf"/>
</dbReference>
<reference evidence="8 9" key="1">
    <citation type="submission" date="2019-03" db="EMBL/GenBank/DDBJ databases">
        <title>Bradyrhizobium strains diversity isolated from Chamaecrista fasciculata.</title>
        <authorList>
            <person name="Urquiaga M.C.O."/>
            <person name="Hungria M."/>
            <person name="Delamuta J.R.M."/>
        </authorList>
    </citation>
    <scope>NUCLEOTIDE SEQUENCE [LARGE SCALE GENOMIC DNA]</scope>
    <source>
        <strain evidence="8 9">CNPSo 3424</strain>
    </source>
</reference>
<keyword evidence="4 5" id="KW-0274">FAD</keyword>
<dbReference type="PROSITE" id="PS00623">
    <property type="entry name" value="GMC_OXRED_1"/>
    <property type="match status" value="1"/>
</dbReference>
<feature type="domain" description="Glucose-methanol-choline oxidoreductase N-terminal" evidence="7">
    <location>
        <begin position="257"/>
        <end position="271"/>
    </location>
</feature>
<dbReference type="PROSITE" id="PS00624">
    <property type="entry name" value="GMC_OXRED_2"/>
    <property type="match status" value="1"/>
</dbReference>
<proteinExistence type="inferred from homology"/>
<dbReference type="PROSITE" id="PS51257">
    <property type="entry name" value="PROKAR_LIPOPROTEIN"/>
    <property type="match status" value="1"/>
</dbReference>
<dbReference type="OrthoDB" id="9785276at2"/>
<dbReference type="RefSeq" id="WP_135168639.1">
    <property type="nucleotide sequence ID" value="NZ_SPQU01000003.1"/>
</dbReference>
<dbReference type="PANTHER" id="PTHR11552">
    <property type="entry name" value="GLUCOSE-METHANOL-CHOLINE GMC OXIDOREDUCTASE"/>
    <property type="match status" value="1"/>
</dbReference>
<dbReference type="InterPro" id="IPR012132">
    <property type="entry name" value="GMC_OxRdtase"/>
</dbReference>
<dbReference type="InterPro" id="IPR007867">
    <property type="entry name" value="GMC_OxRtase_C"/>
</dbReference>
<evidence type="ECO:0000259" key="6">
    <source>
        <dbReference type="PROSITE" id="PS00623"/>
    </source>
</evidence>
<dbReference type="PIRSF" id="PIRSF000137">
    <property type="entry name" value="Alcohol_oxidase"/>
    <property type="match status" value="1"/>
</dbReference>
<evidence type="ECO:0000256" key="3">
    <source>
        <dbReference type="ARBA" id="ARBA00022630"/>
    </source>
</evidence>
<dbReference type="EMBL" id="SPQU01000003">
    <property type="protein sequence ID" value="TFV40805.1"/>
    <property type="molecule type" value="Genomic_DNA"/>
</dbReference>
<dbReference type="Gene3D" id="3.30.560.10">
    <property type="entry name" value="Glucose Oxidase, domain 3"/>
    <property type="match status" value="1"/>
</dbReference>
<evidence type="ECO:0000256" key="4">
    <source>
        <dbReference type="ARBA" id="ARBA00022827"/>
    </source>
</evidence>
<keyword evidence="3 5" id="KW-0285">Flavoprotein</keyword>
<evidence type="ECO:0000256" key="5">
    <source>
        <dbReference type="RuleBase" id="RU003968"/>
    </source>
</evidence>